<accession>A0A6J7BES2</accession>
<gene>
    <name evidence="1" type="ORF">UFOPK2342_00344</name>
    <name evidence="2" type="ORF">UFOPK3266_00769</name>
</gene>
<dbReference type="EMBL" id="CAEZXB010000004">
    <property type="protein sequence ID" value="CAB4669537.1"/>
    <property type="molecule type" value="Genomic_DNA"/>
</dbReference>
<dbReference type="EMBL" id="CAFBAA010000016">
    <property type="protein sequence ID" value="CAB4842993.1"/>
    <property type="molecule type" value="Genomic_DNA"/>
</dbReference>
<evidence type="ECO:0000313" key="1">
    <source>
        <dbReference type="EMBL" id="CAB4669537.1"/>
    </source>
</evidence>
<organism evidence="2">
    <name type="scientific">freshwater metagenome</name>
    <dbReference type="NCBI Taxonomy" id="449393"/>
    <lineage>
        <taxon>unclassified sequences</taxon>
        <taxon>metagenomes</taxon>
        <taxon>ecological metagenomes</taxon>
    </lineage>
</organism>
<dbReference type="AlphaFoldDB" id="A0A6J7BES2"/>
<proteinExistence type="predicted"/>
<sequence>MAVIDGAEAATPEMFETMPPAYAVLQLLNPGPVGPFTPQEVKVKVDLIGPTGAEYAIVDAVPLVAVTSTTKYF</sequence>
<evidence type="ECO:0000313" key="2">
    <source>
        <dbReference type="EMBL" id="CAB4842993.1"/>
    </source>
</evidence>
<protein>
    <submittedName>
        <fullName evidence="2">Unannotated protein</fullName>
    </submittedName>
</protein>
<name>A0A6J7BES2_9ZZZZ</name>
<reference evidence="2" key="1">
    <citation type="submission" date="2020-05" db="EMBL/GenBank/DDBJ databases">
        <authorList>
            <person name="Chiriac C."/>
            <person name="Salcher M."/>
            <person name="Ghai R."/>
            <person name="Kavagutti S V."/>
        </authorList>
    </citation>
    <scope>NUCLEOTIDE SEQUENCE</scope>
</reference>